<name>A0ABR2M563_9ASPA</name>
<organism evidence="1 2">
    <name type="scientific">Platanthera guangdongensis</name>
    <dbReference type="NCBI Taxonomy" id="2320717"/>
    <lineage>
        <taxon>Eukaryota</taxon>
        <taxon>Viridiplantae</taxon>
        <taxon>Streptophyta</taxon>
        <taxon>Embryophyta</taxon>
        <taxon>Tracheophyta</taxon>
        <taxon>Spermatophyta</taxon>
        <taxon>Magnoliopsida</taxon>
        <taxon>Liliopsida</taxon>
        <taxon>Asparagales</taxon>
        <taxon>Orchidaceae</taxon>
        <taxon>Orchidoideae</taxon>
        <taxon>Orchideae</taxon>
        <taxon>Orchidinae</taxon>
        <taxon>Platanthera</taxon>
    </lineage>
</organism>
<reference evidence="1 2" key="1">
    <citation type="journal article" date="2022" name="Nat. Plants">
        <title>Genomes of leafy and leafless Platanthera orchids illuminate the evolution of mycoheterotrophy.</title>
        <authorList>
            <person name="Li M.H."/>
            <person name="Liu K.W."/>
            <person name="Li Z."/>
            <person name="Lu H.C."/>
            <person name="Ye Q.L."/>
            <person name="Zhang D."/>
            <person name="Wang J.Y."/>
            <person name="Li Y.F."/>
            <person name="Zhong Z.M."/>
            <person name="Liu X."/>
            <person name="Yu X."/>
            <person name="Liu D.K."/>
            <person name="Tu X.D."/>
            <person name="Liu B."/>
            <person name="Hao Y."/>
            <person name="Liao X.Y."/>
            <person name="Jiang Y.T."/>
            <person name="Sun W.H."/>
            <person name="Chen J."/>
            <person name="Chen Y.Q."/>
            <person name="Ai Y."/>
            <person name="Zhai J.W."/>
            <person name="Wu S.S."/>
            <person name="Zhou Z."/>
            <person name="Hsiao Y.Y."/>
            <person name="Wu W.L."/>
            <person name="Chen Y.Y."/>
            <person name="Lin Y.F."/>
            <person name="Hsu J.L."/>
            <person name="Li C.Y."/>
            <person name="Wang Z.W."/>
            <person name="Zhao X."/>
            <person name="Zhong W.Y."/>
            <person name="Ma X.K."/>
            <person name="Ma L."/>
            <person name="Huang J."/>
            <person name="Chen G.Z."/>
            <person name="Huang M.Z."/>
            <person name="Huang L."/>
            <person name="Peng D.H."/>
            <person name="Luo Y.B."/>
            <person name="Zou S.Q."/>
            <person name="Chen S.P."/>
            <person name="Lan S."/>
            <person name="Tsai W.C."/>
            <person name="Van de Peer Y."/>
            <person name="Liu Z.J."/>
        </authorList>
    </citation>
    <scope>NUCLEOTIDE SEQUENCE [LARGE SCALE GENOMIC DNA]</scope>
    <source>
        <strain evidence="1">Lor288</strain>
    </source>
</reference>
<keyword evidence="2" id="KW-1185">Reference proteome</keyword>
<comment type="caution">
    <text evidence="1">The sequence shown here is derived from an EMBL/GenBank/DDBJ whole genome shotgun (WGS) entry which is preliminary data.</text>
</comment>
<proteinExistence type="predicted"/>
<accession>A0ABR2M563</accession>
<gene>
    <name evidence="1" type="ORF">KSP40_PGU001480</name>
</gene>
<protein>
    <submittedName>
        <fullName evidence="1">Uncharacterized protein</fullName>
    </submittedName>
</protein>
<dbReference type="EMBL" id="JBBWWR010000012">
    <property type="protein sequence ID" value="KAK8959292.1"/>
    <property type="molecule type" value="Genomic_DNA"/>
</dbReference>
<evidence type="ECO:0000313" key="2">
    <source>
        <dbReference type="Proteomes" id="UP001412067"/>
    </source>
</evidence>
<dbReference type="Proteomes" id="UP001412067">
    <property type="component" value="Unassembled WGS sequence"/>
</dbReference>
<sequence>MRIFYASSANQEDILPNLYTREPTRVSYTEIPFQGNTMYFHHPSSAAYTMNLNESFKEEAAFVANCFSESAYDVWRERREKMLSMQLGNFEGENFSLSGSTTGGQRLFHSLDTQVSMPTFHYLHQTTLKKELFLRNCLSSTPQFSSHTLSQQIIPHFIGHSFMHTVEVVLQS</sequence>
<evidence type="ECO:0000313" key="1">
    <source>
        <dbReference type="EMBL" id="KAK8959292.1"/>
    </source>
</evidence>